<evidence type="ECO:0000256" key="1">
    <source>
        <dbReference type="ARBA" id="ARBA00004251"/>
    </source>
</evidence>
<evidence type="ECO:0000256" key="3">
    <source>
        <dbReference type="ARBA" id="ARBA00022471"/>
    </source>
</evidence>
<dbReference type="Pfam" id="PF08276">
    <property type="entry name" value="PAN_2"/>
    <property type="match status" value="1"/>
</dbReference>
<keyword evidence="16" id="KW-0812">Transmembrane</keyword>
<dbReference type="FunFam" id="1.10.510.10:FF:000060">
    <property type="entry name" value="G-type lectin S-receptor-like serine/threonine-protein kinase"/>
    <property type="match status" value="1"/>
</dbReference>
<evidence type="ECO:0000313" key="21">
    <source>
        <dbReference type="EMBL" id="CAH8326020.1"/>
    </source>
</evidence>
<keyword evidence="10 15" id="KW-0067">ATP-binding</keyword>
<evidence type="ECO:0000256" key="16">
    <source>
        <dbReference type="SAM" id="Phobius"/>
    </source>
</evidence>
<dbReference type="InterPro" id="IPR008271">
    <property type="entry name" value="Ser/Thr_kinase_AS"/>
</dbReference>
<sequence length="836" mass="95273">MKVHIFFIFVLHISTKCDSKIESTEPFKISTRRNILSPEKVFVFGFFKPSTTSGVANRWYLGIWHHRFPQEVVWVANRDNPISKPVGTIKILDTNLVLLDQHGTRVWWTNRTSTNLMKPLVVGELLDSGNLVLRHFNNNSSTGYLWQSFDFPTDALVSNMKLGFDAKSNINRVLKSWRSFDDPSSGEVTYGVERHELVQSVIRKKGIPTFRSGPWKIKNESGNFTYVTYNITATKEEATYFFTITKKTFFSILRLTDNGVLKRSTWVPKPQQVWTRVDHTLPHDACGFYNKCGPNGICDTSRSRNCDCIHGFKPRDQEAWGFQDWTGGCTRKTQFNCFGDGFEKLREMKLPDITKSIVFRTIGLKECKEECIRNCNCTAFANPDMQNSCVIWVGEILDLRKSMIPGQDLYVRLAATDISVTNANKNARRMSAKNIMLIVGICIVFLLGVNFILFCFWKRRKKRIPTRTIAPPIDKRVLNDHNTHTHIYIYIGNLQCVPMELVHVAKATENFSDCNKIGQGGYGIVYKGMLPDGQAIAAKRLLVRSAHGIEGFTNEVNLIASVQHVNLVPLLGYCFEGEEMILLFELMENSSLDTYIFNKTKSYKIDWEKRLDITNGIARGLLYLHQDSRYRILHRDLKPSNILLDKDMVPKISDFGMGKLFTRDETEATSTTNMVGTFGYMPPEYALDGICSVKSDVFSFGVLLLELISGKRNNEYLYYNEESLLVYIWKQWLEGKGLDIVDPVIVDSSSTFRPSEALRCIHIGLLCVQESKDNRPLMSSVVLMLTSDKTEMNQPERPGSFVTRNRFVIGSSSSNQPNKETCTPFSITDWTPIGAR</sequence>
<evidence type="ECO:0000256" key="6">
    <source>
        <dbReference type="ARBA" id="ARBA00022679"/>
    </source>
</evidence>
<keyword evidence="6" id="KW-0808">Transferase</keyword>
<feature type="signal peptide" evidence="17">
    <location>
        <begin position="1"/>
        <end position="19"/>
    </location>
</feature>
<comment type="subcellular location">
    <subcellularLocation>
        <location evidence="1">Cell membrane</location>
        <topology evidence="1">Single-pass type I membrane protein</topology>
    </subcellularLocation>
</comment>
<keyword evidence="8 15" id="KW-0547">Nucleotide-binding</keyword>
<dbReference type="Pfam" id="PF00069">
    <property type="entry name" value="Pkinase"/>
    <property type="match status" value="1"/>
</dbReference>
<evidence type="ECO:0000256" key="10">
    <source>
        <dbReference type="ARBA" id="ARBA00022840"/>
    </source>
</evidence>
<keyword evidence="22" id="KW-1185">Reference proteome</keyword>
<dbReference type="InterPro" id="IPR000719">
    <property type="entry name" value="Prot_kinase_dom"/>
</dbReference>
<dbReference type="InterPro" id="IPR003609">
    <property type="entry name" value="Pan_app"/>
</dbReference>
<dbReference type="PIRSF" id="PIRSF000641">
    <property type="entry name" value="SRK"/>
    <property type="match status" value="1"/>
</dbReference>
<dbReference type="PROSITE" id="PS00107">
    <property type="entry name" value="PROTEIN_KINASE_ATP"/>
    <property type="match status" value="1"/>
</dbReference>
<dbReference type="InterPro" id="IPR000858">
    <property type="entry name" value="S_locus_glycoprot_dom"/>
</dbReference>
<organism evidence="21 22">
    <name type="scientific">Eruca vesicaria subsp. sativa</name>
    <name type="common">Garden rocket</name>
    <name type="synonym">Eruca sativa</name>
    <dbReference type="NCBI Taxonomy" id="29727"/>
    <lineage>
        <taxon>Eukaryota</taxon>
        <taxon>Viridiplantae</taxon>
        <taxon>Streptophyta</taxon>
        <taxon>Embryophyta</taxon>
        <taxon>Tracheophyta</taxon>
        <taxon>Spermatophyta</taxon>
        <taxon>Magnoliopsida</taxon>
        <taxon>eudicotyledons</taxon>
        <taxon>Gunneridae</taxon>
        <taxon>Pentapetalae</taxon>
        <taxon>rosids</taxon>
        <taxon>malvids</taxon>
        <taxon>Brassicales</taxon>
        <taxon>Brassicaceae</taxon>
        <taxon>Brassiceae</taxon>
        <taxon>Eruca</taxon>
    </lineage>
</organism>
<keyword evidence="11" id="KW-1015">Disulfide bond</keyword>
<keyword evidence="7 17" id="KW-0732">Signal</keyword>
<dbReference type="GO" id="GO:0005886">
    <property type="term" value="C:plasma membrane"/>
    <property type="evidence" value="ECO:0007669"/>
    <property type="project" value="UniProtKB-SubCell"/>
</dbReference>
<evidence type="ECO:0000259" key="20">
    <source>
        <dbReference type="PROSITE" id="PS50948"/>
    </source>
</evidence>
<feature type="binding site" evidence="15">
    <location>
        <position position="539"/>
    </location>
    <ligand>
        <name>ATP</name>
        <dbReference type="ChEBI" id="CHEBI:30616"/>
    </ligand>
</feature>
<feature type="chain" id="PRO_5044893372" description="non-specific serine/threonine protein kinase" evidence="17">
    <location>
        <begin position="20"/>
        <end position="836"/>
    </location>
</feature>
<keyword evidence="3" id="KW-0713">Self-incompatibility</keyword>
<evidence type="ECO:0000256" key="17">
    <source>
        <dbReference type="SAM" id="SignalP"/>
    </source>
</evidence>
<feature type="domain" description="Apple" evidence="20">
    <location>
        <begin position="337"/>
        <end position="414"/>
    </location>
</feature>
<evidence type="ECO:0000256" key="13">
    <source>
        <dbReference type="ARBA" id="ARBA00047899"/>
    </source>
</evidence>
<reference evidence="21 22" key="1">
    <citation type="submission" date="2022-03" db="EMBL/GenBank/DDBJ databases">
        <authorList>
            <person name="Macdonald S."/>
            <person name="Ahmed S."/>
            <person name="Newling K."/>
        </authorList>
    </citation>
    <scope>NUCLEOTIDE SEQUENCE [LARGE SCALE GENOMIC DNA]</scope>
</reference>
<evidence type="ECO:0000259" key="19">
    <source>
        <dbReference type="PROSITE" id="PS50927"/>
    </source>
</evidence>
<keyword evidence="4" id="KW-1003">Cell membrane</keyword>
<dbReference type="SUPFAM" id="SSF51110">
    <property type="entry name" value="alpha-D-mannose-specific plant lectins"/>
    <property type="match status" value="1"/>
</dbReference>
<dbReference type="Gene3D" id="3.30.200.20">
    <property type="entry name" value="Phosphorylase Kinase, domain 1"/>
    <property type="match status" value="1"/>
</dbReference>
<protein>
    <recommendedName>
        <fullName evidence="2">non-specific serine/threonine protein kinase</fullName>
        <ecNumber evidence="2">2.7.11.1</ecNumber>
    </recommendedName>
</protein>
<dbReference type="CDD" id="cd14066">
    <property type="entry name" value="STKc_IRAK"/>
    <property type="match status" value="1"/>
</dbReference>
<feature type="non-terminal residue" evidence="21">
    <location>
        <position position="836"/>
    </location>
</feature>
<dbReference type="Pfam" id="PF01453">
    <property type="entry name" value="B_lectin"/>
    <property type="match status" value="1"/>
</dbReference>
<evidence type="ECO:0000313" key="22">
    <source>
        <dbReference type="Proteomes" id="UP001642260"/>
    </source>
</evidence>
<proteinExistence type="predicted"/>
<dbReference type="Gene3D" id="1.10.510.10">
    <property type="entry name" value="Transferase(Phosphotransferase) domain 1"/>
    <property type="match status" value="1"/>
</dbReference>
<dbReference type="PROSITE" id="PS50948">
    <property type="entry name" value="PAN"/>
    <property type="match status" value="1"/>
</dbReference>
<accession>A0ABC8JH43</accession>
<evidence type="ECO:0000259" key="18">
    <source>
        <dbReference type="PROSITE" id="PS50011"/>
    </source>
</evidence>
<evidence type="ECO:0000256" key="12">
    <source>
        <dbReference type="ARBA" id="ARBA00023180"/>
    </source>
</evidence>
<dbReference type="InterPro" id="IPR011009">
    <property type="entry name" value="Kinase-like_dom_sf"/>
</dbReference>
<dbReference type="Pfam" id="PF00954">
    <property type="entry name" value="S_locus_glycop"/>
    <property type="match status" value="1"/>
</dbReference>
<dbReference type="Gene3D" id="2.90.10.10">
    <property type="entry name" value="Bulb-type lectin domain"/>
    <property type="match status" value="1"/>
</dbReference>
<dbReference type="GO" id="GO:0005524">
    <property type="term" value="F:ATP binding"/>
    <property type="evidence" value="ECO:0007669"/>
    <property type="project" value="UniProtKB-UniRule"/>
</dbReference>
<dbReference type="CDD" id="cd00028">
    <property type="entry name" value="B_lectin"/>
    <property type="match status" value="1"/>
</dbReference>
<comment type="caution">
    <text evidence="21">The sequence shown here is derived from an EMBL/GenBank/DDBJ whole genome shotgun (WGS) entry which is preliminary data.</text>
</comment>
<dbReference type="SUPFAM" id="SSF56112">
    <property type="entry name" value="Protein kinase-like (PK-like)"/>
    <property type="match status" value="1"/>
</dbReference>
<feature type="domain" description="Bulb-type lectin" evidence="19">
    <location>
        <begin position="20"/>
        <end position="146"/>
    </location>
</feature>
<evidence type="ECO:0000256" key="5">
    <source>
        <dbReference type="ARBA" id="ARBA00022527"/>
    </source>
</evidence>
<dbReference type="InterPro" id="IPR036426">
    <property type="entry name" value="Bulb-type_lectin_dom_sf"/>
</dbReference>
<dbReference type="PROSITE" id="PS00108">
    <property type="entry name" value="PROTEIN_KINASE_ST"/>
    <property type="match status" value="1"/>
</dbReference>
<evidence type="ECO:0000256" key="9">
    <source>
        <dbReference type="ARBA" id="ARBA00022777"/>
    </source>
</evidence>
<comment type="catalytic activity">
    <reaction evidence="14">
        <text>L-seryl-[protein] + ATP = O-phospho-L-seryl-[protein] + ADP + H(+)</text>
        <dbReference type="Rhea" id="RHEA:17989"/>
        <dbReference type="Rhea" id="RHEA-COMP:9863"/>
        <dbReference type="Rhea" id="RHEA-COMP:11604"/>
        <dbReference type="ChEBI" id="CHEBI:15378"/>
        <dbReference type="ChEBI" id="CHEBI:29999"/>
        <dbReference type="ChEBI" id="CHEBI:30616"/>
        <dbReference type="ChEBI" id="CHEBI:83421"/>
        <dbReference type="ChEBI" id="CHEBI:456216"/>
        <dbReference type="EC" id="2.7.11.1"/>
    </reaction>
</comment>
<dbReference type="PANTHER" id="PTHR27002:SF150">
    <property type="entry name" value="RECEPTOR-LIKE SERINE_THREONINE-PROTEIN KINASE SD1-8"/>
    <property type="match status" value="1"/>
</dbReference>
<gene>
    <name evidence="21" type="ORF">ERUC_LOCUS10548</name>
</gene>
<keyword evidence="9" id="KW-0418">Kinase</keyword>
<dbReference type="CDD" id="cd01098">
    <property type="entry name" value="PAN_AP_plant"/>
    <property type="match status" value="1"/>
</dbReference>
<dbReference type="InterPro" id="IPR001480">
    <property type="entry name" value="Bulb-type_lectin_dom"/>
</dbReference>
<dbReference type="EMBL" id="CAKOAT010103488">
    <property type="protein sequence ID" value="CAH8326020.1"/>
    <property type="molecule type" value="Genomic_DNA"/>
</dbReference>
<dbReference type="InterPro" id="IPR024171">
    <property type="entry name" value="SRK-like_kinase"/>
</dbReference>
<dbReference type="SMART" id="SM00108">
    <property type="entry name" value="B_lectin"/>
    <property type="match status" value="1"/>
</dbReference>
<dbReference type="AlphaFoldDB" id="A0ABC8JH43"/>
<dbReference type="PROSITE" id="PS50011">
    <property type="entry name" value="PROTEIN_KINASE_DOM"/>
    <property type="match status" value="1"/>
</dbReference>
<evidence type="ECO:0000256" key="11">
    <source>
        <dbReference type="ARBA" id="ARBA00023157"/>
    </source>
</evidence>
<keyword evidence="16" id="KW-0472">Membrane</keyword>
<dbReference type="GO" id="GO:0004674">
    <property type="term" value="F:protein serine/threonine kinase activity"/>
    <property type="evidence" value="ECO:0007669"/>
    <property type="project" value="UniProtKB-KW"/>
</dbReference>
<evidence type="ECO:0000256" key="8">
    <source>
        <dbReference type="ARBA" id="ARBA00022741"/>
    </source>
</evidence>
<dbReference type="GO" id="GO:0060320">
    <property type="term" value="P:rejection of self pollen"/>
    <property type="evidence" value="ECO:0007669"/>
    <property type="project" value="UniProtKB-KW"/>
</dbReference>
<dbReference type="SMART" id="SM00473">
    <property type="entry name" value="PAN_AP"/>
    <property type="match status" value="1"/>
</dbReference>
<keyword evidence="12" id="KW-0325">Glycoprotein</keyword>
<dbReference type="PROSITE" id="PS50927">
    <property type="entry name" value="BULB_LECTIN"/>
    <property type="match status" value="1"/>
</dbReference>
<feature type="transmembrane region" description="Helical" evidence="16">
    <location>
        <begin position="435"/>
        <end position="457"/>
    </location>
</feature>
<dbReference type="SMART" id="SM00220">
    <property type="entry name" value="S_TKc"/>
    <property type="match status" value="1"/>
</dbReference>
<name>A0ABC8JH43_ERUVS</name>
<keyword evidence="5" id="KW-0723">Serine/threonine-protein kinase</keyword>
<evidence type="ECO:0000256" key="2">
    <source>
        <dbReference type="ARBA" id="ARBA00012513"/>
    </source>
</evidence>
<feature type="domain" description="Protein kinase" evidence="18">
    <location>
        <begin position="511"/>
        <end position="765"/>
    </location>
</feature>
<dbReference type="EC" id="2.7.11.1" evidence="2"/>
<evidence type="ECO:0000256" key="14">
    <source>
        <dbReference type="ARBA" id="ARBA00048679"/>
    </source>
</evidence>
<dbReference type="PANTHER" id="PTHR27002">
    <property type="entry name" value="RECEPTOR-LIKE SERINE/THREONINE-PROTEIN KINASE SD1-8"/>
    <property type="match status" value="1"/>
</dbReference>
<evidence type="ECO:0000256" key="15">
    <source>
        <dbReference type="PROSITE-ProRule" id="PRU10141"/>
    </source>
</evidence>
<dbReference type="Proteomes" id="UP001642260">
    <property type="component" value="Unassembled WGS sequence"/>
</dbReference>
<comment type="catalytic activity">
    <reaction evidence="13">
        <text>L-threonyl-[protein] + ATP = O-phospho-L-threonyl-[protein] + ADP + H(+)</text>
        <dbReference type="Rhea" id="RHEA:46608"/>
        <dbReference type="Rhea" id="RHEA-COMP:11060"/>
        <dbReference type="Rhea" id="RHEA-COMP:11605"/>
        <dbReference type="ChEBI" id="CHEBI:15378"/>
        <dbReference type="ChEBI" id="CHEBI:30013"/>
        <dbReference type="ChEBI" id="CHEBI:30616"/>
        <dbReference type="ChEBI" id="CHEBI:61977"/>
        <dbReference type="ChEBI" id="CHEBI:456216"/>
        <dbReference type="EC" id="2.7.11.1"/>
    </reaction>
</comment>
<keyword evidence="16" id="KW-1133">Transmembrane helix</keyword>
<dbReference type="InterPro" id="IPR017441">
    <property type="entry name" value="Protein_kinase_ATP_BS"/>
</dbReference>
<evidence type="ECO:0000256" key="7">
    <source>
        <dbReference type="ARBA" id="ARBA00022729"/>
    </source>
</evidence>
<evidence type="ECO:0000256" key="4">
    <source>
        <dbReference type="ARBA" id="ARBA00022475"/>
    </source>
</evidence>